<evidence type="ECO:0000313" key="1">
    <source>
        <dbReference type="EMBL" id="KDN94651.1"/>
    </source>
</evidence>
<dbReference type="STRING" id="28885.EI16_12185"/>
<protein>
    <submittedName>
        <fullName evidence="1">Uncharacterized protein</fullName>
    </submittedName>
</protein>
<sequence>MAEIHPHNYPEKTKQIVEWARFFPEIKKYIQAIEGRYPINLEYEEFERYAKNGLEQRIKEDDAKEAEAAYKQLVNS</sequence>
<organism evidence="1 2">
    <name type="scientific">Hydrogenovibrio marinus</name>
    <dbReference type="NCBI Taxonomy" id="28885"/>
    <lineage>
        <taxon>Bacteria</taxon>
        <taxon>Pseudomonadati</taxon>
        <taxon>Pseudomonadota</taxon>
        <taxon>Gammaproteobacteria</taxon>
        <taxon>Thiotrichales</taxon>
        <taxon>Piscirickettsiaceae</taxon>
        <taxon>Hydrogenovibrio</taxon>
    </lineage>
</organism>
<reference evidence="1 2" key="1">
    <citation type="submission" date="2014-04" db="EMBL/GenBank/DDBJ databases">
        <title>Draft genome sequence of Hydrogenovibrio marinus MH-110, a model organism for aerobic H2 metabolism.</title>
        <authorList>
            <person name="Cha H.J."/>
            <person name="Jo B.H."/>
            <person name="Hwang B.H."/>
        </authorList>
    </citation>
    <scope>NUCLEOTIDE SEQUENCE [LARGE SCALE GENOMIC DNA]</scope>
    <source>
        <strain evidence="1 2">MH-110</strain>
    </source>
</reference>
<dbReference type="EMBL" id="JMIU01000002">
    <property type="protein sequence ID" value="KDN94651.1"/>
    <property type="molecule type" value="Genomic_DNA"/>
</dbReference>
<gene>
    <name evidence="1" type="ORF">EI16_12185</name>
</gene>
<accession>A0A066ZWD8</accession>
<proteinExistence type="predicted"/>
<evidence type="ECO:0000313" key="2">
    <source>
        <dbReference type="Proteomes" id="UP000027341"/>
    </source>
</evidence>
<dbReference type="AlphaFoldDB" id="A0A066ZWD8"/>
<comment type="caution">
    <text evidence="1">The sequence shown here is derived from an EMBL/GenBank/DDBJ whole genome shotgun (WGS) entry which is preliminary data.</text>
</comment>
<dbReference type="Proteomes" id="UP000027341">
    <property type="component" value="Unassembled WGS sequence"/>
</dbReference>
<dbReference type="RefSeq" id="WP_035629749.1">
    <property type="nucleotide sequence ID" value="NZ_JMIU01000002.1"/>
</dbReference>
<name>A0A066ZWD8_HYDMR</name>
<keyword evidence="2" id="KW-1185">Reference proteome</keyword>